<keyword evidence="1" id="KW-0175">Coiled coil</keyword>
<keyword evidence="3" id="KW-1185">Reference proteome</keyword>
<proteinExistence type="predicted"/>
<accession>A0ABQ5TQU9</accession>
<protein>
    <recommendedName>
        <fullName evidence="4">PXO1-76</fullName>
    </recommendedName>
</protein>
<sequence>MSNIIFFAVLGVVMYVVIRISNNKPILPSFNKESNNEQAVKYKKNNPREKVKDIELEEEPDPFKEFLSEVKEIKHHMLRYKDNTFVMYTEVEPVNYFLLSQTEQESIDVTFETWLAQTNYNVQFYLQNRYVDLSEPIKKMQETMVNAENLHQNAITFGESMVENLLIWQHNSPIFETKRYLIFSHKINTAEITADNEEELEEKIVDKAFAELHRRVNAAKNQLSKARMEVQLLTNEGIADILYHAFNRRRAVKNRFKDFGDHEMLSSYVTADQDDVHIDLVKEAIRENEEEEKQREKSA</sequence>
<feature type="coiled-coil region" evidence="1">
    <location>
        <begin position="209"/>
        <end position="236"/>
    </location>
</feature>
<name>A0ABQ5TQU9_9BACI</name>
<dbReference type="EMBL" id="BSKO01000002">
    <property type="protein sequence ID" value="GLO68309.1"/>
    <property type="molecule type" value="Genomic_DNA"/>
</dbReference>
<dbReference type="RefSeq" id="WP_317958556.1">
    <property type="nucleotide sequence ID" value="NZ_BSKO01000002.1"/>
</dbReference>
<evidence type="ECO:0000313" key="3">
    <source>
        <dbReference type="Proteomes" id="UP001275436"/>
    </source>
</evidence>
<gene>
    <name evidence="2" type="ORF">MACH08_40930</name>
</gene>
<evidence type="ECO:0000313" key="2">
    <source>
        <dbReference type="EMBL" id="GLO68309.1"/>
    </source>
</evidence>
<comment type="caution">
    <text evidence="2">The sequence shown here is derived from an EMBL/GenBank/DDBJ whole genome shotgun (WGS) entry which is preliminary data.</text>
</comment>
<dbReference type="Proteomes" id="UP001275436">
    <property type="component" value="Unassembled WGS sequence"/>
</dbReference>
<reference evidence="2 3" key="1">
    <citation type="submission" date="2023-02" db="EMBL/GenBank/DDBJ databases">
        <title>Oceanobacillus kimchii IFOP_LL358 isolated form Alexandrium catenella lab strain.</title>
        <authorList>
            <person name="Gajardo G."/>
            <person name="Ueki S."/>
            <person name="Maruyama F."/>
        </authorList>
    </citation>
    <scope>NUCLEOTIDE SEQUENCE [LARGE SCALE GENOMIC DNA]</scope>
    <source>
        <strain evidence="2 3">IFOP_LL358</strain>
    </source>
</reference>
<evidence type="ECO:0008006" key="4">
    <source>
        <dbReference type="Google" id="ProtNLM"/>
    </source>
</evidence>
<organism evidence="2 3">
    <name type="scientific">Oceanobacillus kimchii</name>
    <dbReference type="NCBI Taxonomy" id="746691"/>
    <lineage>
        <taxon>Bacteria</taxon>
        <taxon>Bacillati</taxon>
        <taxon>Bacillota</taxon>
        <taxon>Bacilli</taxon>
        <taxon>Bacillales</taxon>
        <taxon>Bacillaceae</taxon>
        <taxon>Oceanobacillus</taxon>
    </lineage>
</organism>
<evidence type="ECO:0000256" key="1">
    <source>
        <dbReference type="SAM" id="Coils"/>
    </source>
</evidence>